<evidence type="ECO:0000256" key="1">
    <source>
        <dbReference type="SAM" id="Coils"/>
    </source>
</evidence>
<dbReference type="RefSeq" id="WP_038680870.1">
    <property type="nucleotide sequence ID" value="NZ_CP007514.1"/>
</dbReference>
<evidence type="ECO:0000313" key="4">
    <source>
        <dbReference type="EMBL" id="MDX5893494.1"/>
    </source>
</evidence>
<dbReference type="Pfam" id="PF04977">
    <property type="entry name" value="DivIC"/>
    <property type="match status" value="1"/>
</dbReference>
<dbReference type="STRING" id="42256.RradSPS_0801"/>
<dbReference type="InterPro" id="IPR007060">
    <property type="entry name" value="FtsL/DivIC"/>
</dbReference>
<feature type="coiled-coil region" evidence="1">
    <location>
        <begin position="21"/>
        <end position="48"/>
    </location>
</feature>
<evidence type="ECO:0000256" key="2">
    <source>
        <dbReference type="SAM" id="SignalP"/>
    </source>
</evidence>
<evidence type="ECO:0000313" key="5">
    <source>
        <dbReference type="Proteomes" id="UP000025229"/>
    </source>
</evidence>
<gene>
    <name evidence="3" type="ORF">RradSPS_0801</name>
    <name evidence="4" type="ORF">SIL72_05560</name>
</gene>
<keyword evidence="5" id="KW-1185">Reference proteome</keyword>
<dbReference type="KEGG" id="rrd:RradSPS_0801"/>
<dbReference type="EMBL" id="CP007514">
    <property type="protein sequence ID" value="AHY46084.1"/>
    <property type="molecule type" value="Genomic_DNA"/>
</dbReference>
<dbReference type="Proteomes" id="UP001281130">
    <property type="component" value="Unassembled WGS sequence"/>
</dbReference>
<keyword evidence="1" id="KW-0175">Coiled coil</keyword>
<protein>
    <submittedName>
        <fullName evidence="3 4">Septum formation initiator</fullName>
    </submittedName>
</protein>
<dbReference type="HOGENOM" id="CLU_2481386_0_0_11"/>
<dbReference type="AlphaFoldDB" id="A0A023X225"/>
<dbReference type="Proteomes" id="UP000025229">
    <property type="component" value="Chromosome"/>
</dbReference>
<reference evidence="4" key="2">
    <citation type="submission" date="2023-11" db="EMBL/GenBank/DDBJ databases">
        <title>MicrobeMod: A computational toolkit for identifying prokaryotic methylation and restriction-modification with nanopore sequencing.</title>
        <authorList>
            <person name="Crits-Christoph A."/>
            <person name="Kang S.C."/>
            <person name="Lee H."/>
            <person name="Ostrov N."/>
        </authorList>
    </citation>
    <scope>NUCLEOTIDE SEQUENCE</scope>
    <source>
        <strain evidence="4">ATCC 51242</strain>
    </source>
</reference>
<feature type="signal peptide" evidence="2">
    <location>
        <begin position="1"/>
        <end position="20"/>
    </location>
</feature>
<organism evidence="3 5">
    <name type="scientific">Rubrobacter radiotolerans</name>
    <name type="common">Arthrobacter radiotolerans</name>
    <dbReference type="NCBI Taxonomy" id="42256"/>
    <lineage>
        <taxon>Bacteria</taxon>
        <taxon>Bacillati</taxon>
        <taxon>Actinomycetota</taxon>
        <taxon>Rubrobacteria</taxon>
        <taxon>Rubrobacterales</taxon>
        <taxon>Rubrobacteraceae</taxon>
        <taxon>Rubrobacter</taxon>
    </lineage>
</organism>
<dbReference type="EMBL" id="JAWXXX010000001">
    <property type="protein sequence ID" value="MDX5893494.1"/>
    <property type="molecule type" value="Genomic_DNA"/>
</dbReference>
<proteinExistence type="predicted"/>
<keyword evidence="2" id="KW-0732">Signal</keyword>
<reference evidence="3 5" key="1">
    <citation type="submission" date="2014-03" db="EMBL/GenBank/DDBJ databases">
        <title>Complete genome sequence of the Radio-Resistant Rubrobacter radiotolerans RSPS-4.</title>
        <authorList>
            <person name="Egas C.C."/>
            <person name="Barroso C.C."/>
            <person name="Froufe H.J.C."/>
            <person name="Pacheco J.J."/>
            <person name="Albuquerque L.L."/>
            <person name="da Costa M.M.S."/>
        </authorList>
    </citation>
    <scope>NUCLEOTIDE SEQUENCE [LARGE SCALE GENOMIC DNA]</scope>
    <source>
        <strain evidence="3 5">RSPS-4</strain>
    </source>
</reference>
<sequence length="87" mass="9635">MLYAAFIGLLLASYASPIQAIIAGRQEVPELEARLEAVENDLAARERSVEELQTPEGIEREARESYGMIEPGERVYLIPDPETGSDE</sequence>
<accession>A0A023X225</accession>
<feature type="chain" id="PRO_5039690574" evidence="2">
    <location>
        <begin position="21"/>
        <end position="87"/>
    </location>
</feature>
<name>A0A023X225_RUBRA</name>
<evidence type="ECO:0000313" key="3">
    <source>
        <dbReference type="EMBL" id="AHY46084.1"/>
    </source>
</evidence>
<dbReference type="eggNOG" id="COG2919">
    <property type="taxonomic scope" value="Bacteria"/>
</dbReference>